<dbReference type="Gene3D" id="3.40.630.30">
    <property type="match status" value="1"/>
</dbReference>
<proteinExistence type="predicted"/>
<dbReference type="Proteomes" id="UP000295636">
    <property type="component" value="Unassembled WGS sequence"/>
</dbReference>
<dbReference type="Pfam" id="PF13527">
    <property type="entry name" value="Acetyltransf_9"/>
    <property type="match status" value="1"/>
</dbReference>
<evidence type="ECO:0000313" key="3">
    <source>
        <dbReference type="Proteomes" id="UP000295636"/>
    </source>
</evidence>
<dbReference type="InterPro" id="IPR000182">
    <property type="entry name" value="GNAT_dom"/>
</dbReference>
<gene>
    <name evidence="2" type="ORF">E1757_26585</name>
</gene>
<feature type="domain" description="N-acetyltransferase" evidence="1">
    <location>
        <begin position="1"/>
        <end position="161"/>
    </location>
</feature>
<comment type="caution">
    <text evidence="2">The sequence shown here is derived from an EMBL/GenBank/DDBJ whole genome shotgun (WGS) entry which is preliminary data.</text>
</comment>
<reference evidence="2 3" key="1">
    <citation type="submission" date="2019-03" db="EMBL/GenBank/DDBJ databases">
        <title>This is whole genome sequence of Paenibacillus sp MS74 strain.</title>
        <authorList>
            <person name="Trinh H.N."/>
        </authorList>
    </citation>
    <scope>NUCLEOTIDE SEQUENCE [LARGE SCALE GENOMIC DNA]</scope>
    <source>
        <strain evidence="2 3">MS74</strain>
    </source>
</reference>
<protein>
    <submittedName>
        <fullName evidence="2">GNAT family N-acetyltransferase</fullName>
    </submittedName>
</protein>
<sequence>MEVRLFKRSETSELMRALNDLWAKNHILSRDETLLNYMFYDHAVVQTIFGKDNYGFLGAWHEGEIIGILGLMAFDMNIYGKLKFGFAPTNWIVSPEHRHTGAGIELMRAMLNFNPSIVLNHGINANVARLYKGMGGYQVIPDVPRWIGVNDEERTTELLLEGNGQPIRYYDPIRSVATTSSYRVSEQFNADKWEDFYTKWARRNVGFSRNAVFISWRYINHPSFNYHIFTCENAEGEYKGLLILRKEQILDGKGHIGRIVEFIADDQDSAVQLANEVVKFSQQNELLFNDFYCFSSITAWGLEAVGFKRVIKSEADKLVLPTRFKPLDLEITHMMAAIYVAKELQGKIDSINDQTWYITKGDADQDRPN</sequence>
<evidence type="ECO:0000313" key="2">
    <source>
        <dbReference type="EMBL" id="TDF93503.1"/>
    </source>
</evidence>
<dbReference type="OrthoDB" id="5570877at2"/>
<dbReference type="EMBL" id="SMRT01000016">
    <property type="protein sequence ID" value="TDF93503.1"/>
    <property type="molecule type" value="Genomic_DNA"/>
</dbReference>
<dbReference type="InterPro" id="IPR016181">
    <property type="entry name" value="Acyl_CoA_acyltransferase"/>
</dbReference>
<organism evidence="2 3">
    <name type="scientific">Paenibacillus piri</name>
    <dbReference type="NCBI Taxonomy" id="2547395"/>
    <lineage>
        <taxon>Bacteria</taxon>
        <taxon>Bacillati</taxon>
        <taxon>Bacillota</taxon>
        <taxon>Bacilli</taxon>
        <taxon>Bacillales</taxon>
        <taxon>Paenibacillaceae</taxon>
        <taxon>Paenibacillus</taxon>
    </lineage>
</organism>
<keyword evidence="2" id="KW-0808">Transferase</keyword>
<keyword evidence="3" id="KW-1185">Reference proteome</keyword>
<dbReference type="GO" id="GO:0016747">
    <property type="term" value="F:acyltransferase activity, transferring groups other than amino-acyl groups"/>
    <property type="evidence" value="ECO:0007669"/>
    <property type="project" value="InterPro"/>
</dbReference>
<dbReference type="SUPFAM" id="SSF55729">
    <property type="entry name" value="Acyl-CoA N-acyltransferases (Nat)"/>
    <property type="match status" value="1"/>
</dbReference>
<evidence type="ECO:0000259" key="1">
    <source>
        <dbReference type="PROSITE" id="PS51186"/>
    </source>
</evidence>
<accession>A0A4R5KE35</accession>
<dbReference type="AlphaFoldDB" id="A0A4R5KE35"/>
<dbReference type="PROSITE" id="PS51186">
    <property type="entry name" value="GNAT"/>
    <property type="match status" value="1"/>
</dbReference>
<name>A0A4R5KE35_9BACL</name>
<dbReference type="RefSeq" id="WP_133233919.1">
    <property type="nucleotide sequence ID" value="NZ_SMRT01000016.1"/>
</dbReference>